<keyword evidence="1" id="KW-0547">Nucleotide-binding</keyword>
<feature type="compositionally biased region" description="Pro residues" evidence="3">
    <location>
        <begin position="271"/>
        <end position="285"/>
    </location>
</feature>
<evidence type="ECO:0000313" key="6">
    <source>
        <dbReference type="Proteomes" id="UP000041254"/>
    </source>
</evidence>
<evidence type="ECO:0000259" key="4">
    <source>
        <dbReference type="PROSITE" id="PS50011"/>
    </source>
</evidence>
<dbReference type="InterPro" id="IPR000719">
    <property type="entry name" value="Prot_kinase_dom"/>
</dbReference>
<dbReference type="SMART" id="SM00220">
    <property type="entry name" value="S_TKc"/>
    <property type="match status" value="1"/>
</dbReference>
<keyword evidence="6" id="KW-1185">Reference proteome</keyword>
<dbReference type="GO" id="GO:0005524">
    <property type="term" value="F:ATP binding"/>
    <property type="evidence" value="ECO:0007669"/>
    <property type="project" value="UniProtKB-KW"/>
</dbReference>
<evidence type="ECO:0000256" key="2">
    <source>
        <dbReference type="ARBA" id="ARBA00022840"/>
    </source>
</evidence>
<dbReference type="Pfam" id="PF00069">
    <property type="entry name" value="Pkinase"/>
    <property type="match status" value="1"/>
</dbReference>
<dbReference type="SUPFAM" id="SSF56112">
    <property type="entry name" value="Protein kinase-like (PK-like)"/>
    <property type="match status" value="1"/>
</dbReference>
<gene>
    <name evidence="5" type="ORF">Vbra_17315</name>
</gene>
<proteinExistence type="predicted"/>
<dbReference type="AlphaFoldDB" id="A0A0G4GAX9"/>
<dbReference type="InParanoid" id="A0A0G4GAX9"/>
<protein>
    <recommendedName>
        <fullName evidence="4">Protein kinase domain-containing protein</fullName>
    </recommendedName>
</protein>
<dbReference type="GO" id="GO:0035556">
    <property type="term" value="P:intracellular signal transduction"/>
    <property type="evidence" value="ECO:0007669"/>
    <property type="project" value="TreeGrafter"/>
</dbReference>
<feature type="domain" description="Protein kinase" evidence="4">
    <location>
        <begin position="41"/>
        <end position="520"/>
    </location>
</feature>
<dbReference type="Gene3D" id="3.30.200.20">
    <property type="entry name" value="Phosphorylase Kinase, domain 1"/>
    <property type="match status" value="1"/>
</dbReference>
<dbReference type="PROSITE" id="PS50011">
    <property type="entry name" value="PROTEIN_KINASE_DOM"/>
    <property type="match status" value="1"/>
</dbReference>
<keyword evidence="2" id="KW-0067">ATP-binding</keyword>
<dbReference type="Pfam" id="PF07714">
    <property type="entry name" value="PK_Tyr_Ser-Thr"/>
    <property type="match status" value="1"/>
</dbReference>
<dbReference type="STRING" id="1169540.A0A0G4GAX9"/>
<feature type="region of interest" description="Disordered" evidence="3">
    <location>
        <begin position="354"/>
        <end position="383"/>
    </location>
</feature>
<evidence type="ECO:0000256" key="3">
    <source>
        <dbReference type="SAM" id="MobiDB-lite"/>
    </source>
</evidence>
<reference evidence="5 6" key="1">
    <citation type="submission" date="2014-11" db="EMBL/GenBank/DDBJ databases">
        <authorList>
            <person name="Zhu J."/>
            <person name="Qi W."/>
            <person name="Song R."/>
        </authorList>
    </citation>
    <scope>NUCLEOTIDE SEQUENCE [LARGE SCALE GENOMIC DNA]</scope>
</reference>
<name>A0A0G4GAX9_VITBC</name>
<dbReference type="PANTHER" id="PTHR24346">
    <property type="entry name" value="MAP/MICROTUBULE AFFINITY-REGULATING KINASE"/>
    <property type="match status" value="1"/>
</dbReference>
<dbReference type="Proteomes" id="UP000041254">
    <property type="component" value="Unassembled WGS sequence"/>
</dbReference>
<feature type="region of interest" description="Disordered" evidence="3">
    <location>
        <begin position="259"/>
        <end position="331"/>
    </location>
</feature>
<dbReference type="VEuPathDB" id="CryptoDB:Vbra_17315"/>
<dbReference type="InterPro" id="IPR001245">
    <property type="entry name" value="Ser-Thr/Tyr_kinase_cat_dom"/>
</dbReference>
<dbReference type="GO" id="GO:0004674">
    <property type="term" value="F:protein serine/threonine kinase activity"/>
    <property type="evidence" value="ECO:0007669"/>
    <property type="project" value="TreeGrafter"/>
</dbReference>
<dbReference type="Gene3D" id="1.10.510.10">
    <property type="entry name" value="Transferase(Phosphotransferase) domain 1"/>
    <property type="match status" value="2"/>
</dbReference>
<evidence type="ECO:0000313" key="5">
    <source>
        <dbReference type="EMBL" id="CEM26278.1"/>
    </source>
</evidence>
<dbReference type="OMA" id="DTEVITM"/>
<feature type="compositionally biased region" description="Gly residues" evidence="3">
    <location>
        <begin position="372"/>
        <end position="383"/>
    </location>
</feature>
<feature type="compositionally biased region" description="Acidic residues" evidence="3">
    <location>
        <begin position="307"/>
        <end position="331"/>
    </location>
</feature>
<organism evidence="5 6">
    <name type="scientific">Vitrella brassicaformis (strain CCMP3155)</name>
    <dbReference type="NCBI Taxonomy" id="1169540"/>
    <lineage>
        <taxon>Eukaryota</taxon>
        <taxon>Sar</taxon>
        <taxon>Alveolata</taxon>
        <taxon>Colpodellida</taxon>
        <taxon>Vitrellaceae</taxon>
        <taxon>Vitrella</taxon>
    </lineage>
</organism>
<evidence type="ECO:0000256" key="1">
    <source>
        <dbReference type="ARBA" id="ARBA00022741"/>
    </source>
</evidence>
<dbReference type="OrthoDB" id="68483at2759"/>
<dbReference type="EMBL" id="CDMY01000613">
    <property type="protein sequence ID" value="CEM26278.1"/>
    <property type="molecule type" value="Genomic_DNA"/>
</dbReference>
<dbReference type="InterPro" id="IPR011009">
    <property type="entry name" value="Kinase-like_dom_sf"/>
</dbReference>
<dbReference type="PROSITE" id="PS00108">
    <property type="entry name" value="PROTEIN_KINASE_ST"/>
    <property type="match status" value="1"/>
</dbReference>
<sequence>MSQISAHRWSDDDDDAADADLPGVPVVYRKGQRGDRYVNEYLVDRFIARGSWARVRKVKKADEKYKEYAAKVFLLSSLQSNRTAVYGPGGLVKTKSALSKVLDEIALHATLSHPNICRQMQVLTDTDKGYLYVILEYLDGGQIMKWDTKKMAYSVPMDNKGQDQPSTSSSIGASGALLLPQTSSDNGAGGSEEEMAAADGKKVMVYSEHAARHILVHVVCGLMYLRRVGVVHKDIKPENVILTKSIAHATDAVRELMLPSDAPPADRQDPPRPPAPISLPAPPAPAIQHDDHEEDDGSDGRSWGGDPLDDDDMMEEDDACGSSDDEMGLRGDDDDFCWDDAPIVAETEIERLGQTAPTAAATGAGAGEVRQEGGGGGGHGGGQECVSERLGGACGWMAKIVDFTTAEKMDQDGHRFYDADGTHLFGSPELFDSNKSQCGVLGPPRDVWALGCTLSCMLFARPPFWHETPLAAQFSLLQDPLVIPSKPPITNEARDLITRLLDKDPLSRIKVEDILSHEWFRPLVVALEGRQDSSSSSSISGMCTVNGNN</sequence>
<dbReference type="InterPro" id="IPR008271">
    <property type="entry name" value="Ser/Thr_kinase_AS"/>
</dbReference>
<accession>A0A0G4GAX9</accession>
<dbReference type="GO" id="GO:0005737">
    <property type="term" value="C:cytoplasm"/>
    <property type="evidence" value="ECO:0007669"/>
    <property type="project" value="TreeGrafter"/>
</dbReference>
<dbReference type="PANTHER" id="PTHR24346:SF77">
    <property type="entry name" value="SERINE THREONINE PROTEIN KINASE"/>
    <property type="match status" value="1"/>
</dbReference>